<protein>
    <submittedName>
        <fullName evidence="1">Uncharacterized protein</fullName>
    </submittedName>
</protein>
<dbReference type="AlphaFoldDB" id="A0A0F8YVB8"/>
<evidence type="ECO:0000313" key="1">
    <source>
        <dbReference type="EMBL" id="KKK58019.1"/>
    </source>
</evidence>
<comment type="caution">
    <text evidence="1">The sequence shown here is derived from an EMBL/GenBank/DDBJ whole genome shotgun (WGS) entry which is preliminary data.</text>
</comment>
<dbReference type="SUPFAM" id="SSF69279">
    <property type="entry name" value="Phage tail proteins"/>
    <property type="match status" value="1"/>
</dbReference>
<sequence length="219" mass="25149">MPNVNDAITITEDVSAQRINSGVQVFINDVLATKSVERNSLIRENILTRQVDRARFTIKKYGSVHVLNPTVGQEVEIYNDGIKIFGGIIIKVTQRIQQYKILFFDVECEDYTRLLDRKLVINSYKNQTIQEIIEDINNNFLTGFTINNVTGGSREVAYIAFNYIPVSQALQRLADLISFDWYVDFDKDIHFFAKETSFAPFEINDVNLNLIKNLSLKPD</sequence>
<organism evidence="1">
    <name type="scientific">marine sediment metagenome</name>
    <dbReference type="NCBI Taxonomy" id="412755"/>
    <lineage>
        <taxon>unclassified sequences</taxon>
        <taxon>metagenomes</taxon>
        <taxon>ecological metagenomes</taxon>
    </lineage>
</organism>
<proteinExistence type="predicted"/>
<feature type="non-terminal residue" evidence="1">
    <location>
        <position position="219"/>
    </location>
</feature>
<dbReference type="EMBL" id="LAZR01064187">
    <property type="protein sequence ID" value="KKK58019.1"/>
    <property type="molecule type" value="Genomic_DNA"/>
</dbReference>
<reference evidence="1" key="1">
    <citation type="journal article" date="2015" name="Nature">
        <title>Complex archaea that bridge the gap between prokaryotes and eukaryotes.</title>
        <authorList>
            <person name="Spang A."/>
            <person name="Saw J.H."/>
            <person name="Jorgensen S.L."/>
            <person name="Zaremba-Niedzwiedzka K."/>
            <person name="Martijn J."/>
            <person name="Lind A.E."/>
            <person name="van Eijk R."/>
            <person name="Schleper C."/>
            <person name="Guy L."/>
            <person name="Ettema T.J."/>
        </authorList>
    </citation>
    <scope>NUCLEOTIDE SEQUENCE</scope>
</reference>
<gene>
    <name evidence="1" type="ORF">LCGC14_3048650</name>
</gene>
<accession>A0A0F8YVB8</accession>
<name>A0A0F8YVB8_9ZZZZ</name>